<evidence type="ECO:0000313" key="1">
    <source>
        <dbReference type="EMBL" id="EEF36091.1"/>
    </source>
</evidence>
<dbReference type="InParanoid" id="B9SJY3"/>
<dbReference type="AlphaFoldDB" id="B9SJY3"/>
<evidence type="ECO:0000313" key="2">
    <source>
        <dbReference type="Proteomes" id="UP000008311"/>
    </source>
</evidence>
<dbReference type="EMBL" id="EQ973994">
    <property type="protein sequence ID" value="EEF36091.1"/>
    <property type="molecule type" value="Genomic_DNA"/>
</dbReference>
<gene>
    <name evidence="1" type="ORF">RCOM_0577540</name>
</gene>
<protein>
    <submittedName>
        <fullName evidence="1">Uncharacterized protein</fullName>
    </submittedName>
</protein>
<sequence length="80" mass="9170">MKGNHRRRGSASYGGGYKGSGWSSWWHGGGGFCKYGFLWFLRCYYKTWDVRDAYEVAIQTLGLFVKESFDRKRTEGGVLS</sequence>
<dbReference type="Proteomes" id="UP000008311">
    <property type="component" value="Unassembled WGS sequence"/>
</dbReference>
<proteinExistence type="predicted"/>
<organism evidence="1 2">
    <name type="scientific">Ricinus communis</name>
    <name type="common">Castor bean</name>
    <dbReference type="NCBI Taxonomy" id="3988"/>
    <lineage>
        <taxon>Eukaryota</taxon>
        <taxon>Viridiplantae</taxon>
        <taxon>Streptophyta</taxon>
        <taxon>Embryophyta</taxon>
        <taxon>Tracheophyta</taxon>
        <taxon>Spermatophyta</taxon>
        <taxon>Magnoliopsida</taxon>
        <taxon>eudicotyledons</taxon>
        <taxon>Gunneridae</taxon>
        <taxon>Pentapetalae</taxon>
        <taxon>rosids</taxon>
        <taxon>fabids</taxon>
        <taxon>Malpighiales</taxon>
        <taxon>Euphorbiaceae</taxon>
        <taxon>Acalyphoideae</taxon>
        <taxon>Acalypheae</taxon>
        <taxon>Ricinus</taxon>
    </lineage>
</organism>
<accession>B9SJY3</accession>
<reference evidence="2" key="1">
    <citation type="journal article" date="2010" name="Nat. Biotechnol.">
        <title>Draft genome sequence of the oilseed species Ricinus communis.</title>
        <authorList>
            <person name="Chan A.P."/>
            <person name="Crabtree J."/>
            <person name="Zhao Q."/>
            <person name="Lorenzi H."/>
            <person name="Orvis J."/>
            <person name="Puiu D."/>
            <person name="Melake-Berhan A."/>
            <person name="Jones K.M."/>
            <person name="Redman J."/>
            <person name="Chen G."/>
            <person name="Cahoon E.B."/>
            <person name="Gedil M."/>
            <person name="Stanke M."/>
            <person name="Haas B.J."/>
            <person name="Wortman J.R."/>
            <person name="Fraser-Liggett C.M."/>
            <person name="Ravel J."/>
            <person name="Rabinowicz P.D."/>
        </authorList>
    </citation>
    <scope>NUCLEOTIDE SEQUENCE [LARGE SCALE GENOMIC DNA]</scope>
    <source>
        <strain evidence="2">cv. Hale</strain>
    </source>
</reference>
<keyword evidence="2" id="KW-1185">Reference proteome</keyword>
<name>B9SJY3_RICCO</name>